<proteinExistence type="predicted"/>
<reference evidence="2" key="1">
    <citation type="submission" date="2016-05" db="EMBL/GenBank/DDBJ databases">
        <title>Comparative genomics of biotechnologically important yeasts.</title>
        <authorList>
            <consortium name="DOE Joint Genome Institute"/>
            <person name="Riley R."/>
            <person name="Haridas S."/>
            <person name="Wolfe K.H."/>
            <person name="Lopes M.R."/>
            <person name="Hittinger C.T."/>
            <person name="Goker M."/>
            <person name="Salamov A."/>
            <person name="Wisecaver J."/>
            <person name="Long T.M."/>
            <person name="Aerts A.L."/>
            <person name="Barry K."/>
            <person name="Choi C."/>
            <person name="Clum A."/>
            <person name="Coughlan A.Y."/>
            <person name="Deshpande S."/>
            <person name="Douglass A.P."/>
            <person name="Hanson S.J."/>
            <person name="Klenk H.-P."/>
            <person name="Labutti K."/>
            <person name="Lapidus A."/>
            <person name="Lindquist E."/>
            <person name="Lipzen A."/>
            <person name="Meier-Kolthoff J.P."/>
            <person name="Ohm R.A."/>
            <person name="Otillar R.P."/>
            <person name="Pangilinan J."/>
            <person name="Peng Y."/>
            <person name="Rokas A."/>
            <person name="Rosa C.A."/>
            <person name="Scheuner C."/>
            <person name="Sibirny A.A."/>
            <person name="Slot J.C."/>
            <person name="Stielow J.B."/>
            <person name="Sun H."/>
            <person name="Kurtzman C.P."/>
            <person name="Blackwell M."/>
            <person name="Grigoriev I.V."/>
            <person name="Jeffries T.W."/>
        </authorList>
    </citation>
    <scope>NUCLEOTIDE SEQUENCE [LARGE SCALE GENOMIC DNA]</scope>
    <source>
        <strain evidence="2">DSM 1968</strain>
    </source>
</reference>
<dbReference type="EMBL" id="KV454475">
    <property type="protein sequence ID" value="ODV64079.1"/>
    <property type="molecule type" value="Genomic_DNA"/>
</dbReference>
<name>A0A1D2VR56_9ASCO</name>
<keyword evidence="2" id="KW-1185">Reference proteome</keyword>
<evidence type="ECO:0000313" key="2">
    <source>
        <dbReference type="Proteomes" id="UP000095038"/>
    </source>
</evidence>
<dbReference type="InParanoid" id="A0A1D2VR56"/>
<organism evidence="1 2">
    <name type="scientific">Ascoidea rubescens DSM 1968</name>
    <dbReference type="NCBI Taxonomy" id="1344418"/>
    <lineage>
        <taxon>Eukaryota</taxon>
        <taxon>Fungi</taxon>
        <taxon>Dikarya</taxon>
        <taxon>Ascomycota</taxon>
        <taxon>Saccharomycotina</taxon>
        <taxon>Saccharomycetes</taxon>
        <taxon>Ascoideaceae</taxon>
        <taxon>Ascoidea</taxon>
    </lineage>
</organism>
<dbReference type="Proteomes" id="UP000095038">
    <property type="component" value="Unassembled WGS sequence"/>
</dbReference>
<dbReference type="AlphaFoldDB" id="A0A1D2VR56"/>
<dbReference type="RefSeq" id="XP_020050386.1">
    <property type="nucleotide sequence ID" value="XM_020191481.1"/>
</dbReference>
<sequence>MDYVNTEDQKNIAGLFLIQKSFNIIIEPELRKKSSNDFETLMNFCRVLLHKHQPKLHTILWTNTLLFLLNDYYSKSKRRNMVKYIPELIDFLNHFFQEFNPDLVDFEAQNSRFSQLVEHYFNFCLLDQSYREQVFQSLSKIAISLYTYRDKSLNPIFAEIYIRAFKLRDYKLCSTLSSFLLSNNEIENIRLGLKKIKESSSSDSPVSYQISEKDLRQMFYYASLNEFQLSNFENSNYFALIYIKLNNLVQIQMKEEHFMAIYIINNFLLSKNFDSLILSLKEKEYPRNSFQYHLSILIKEDNIQRLLENIHTRSPIITIDVILKAIIILICQKNFLYFVNLINLPRVSNILKQNGNCNLIISETLFKKFLIETLRFNLSLFKKLTVDQFINLFAQVFGVHTSTLVTHLLTVYYPNEGLTKNCSKKTFDNDIVKCLFIKYLEDIKNYCDISITIESDPVENETYIHLLQNSKVIQNLLVKNNIIKS</sequence>
<protein>
    <submittedName>
        <fullName evidence="1">Uncharacterized protein</fullName>
    </submittedName>
</protein>
<evidence type="ECO:0000313" key="1">
    <source>
        <dbReference type="EMBL" id="ODV64079.1"/>
    </source>
</evidence>
<gene>
    <name evidence="1" type="ORF">ASCRUDRAFT_68105</name>
</gene>
<accession>A0A1D2VR56</accession>
<dbReference type="GeneID" id="30965117"/>